<reference evidence="3 4" key="1">
    <citation type="journal article" date="2019" name="Microbiol. Resour. Announc.">
        <title>Draft Genome Sequence of Comamonas testosteroni TA441, a Bacterium That Has a Cryptic Phenol Degradation Gene Cluster.</title>
        <authorList>
            <person name="Arai H."/>
            <person name="Ishii M."/>
        </authorList>
    </citation>
    <scope>NUCLEOTIDE SEQUENCE [LARGE SCALE GENOMIC DNA]</scope>
    <source>
        <strain evidence="3 4">TA441</strain>
    </source>
</reference>
<dbReference type="InterPro" id="IPR004360">
    <property type="entry name" value="Glyas_Fos-R_dOase_dom"/>
</dbReference>
<protein>
    <recommendedName>
        <fullName evidence="2">VOC domain-containing protein</fullName>
    </recommendedName>
</protein>
<dbReference type="EMBL" id="BKBW01000004">
    <property type="protein sequence ID" value="GEQ75404.1"/>
    <property type="molecule type" value="Genomic_DNA"/>
</dbReference>
<sequence length="141" mass="15231">MLLKQIQSVVLFVPDIDAAAIWYAELFQVQVQYENHHYAFISTPACLIGFHPLDSKCPGGAGGTTVYWEVDDLHLARQELEQRGAVLYRGPIVTSLGAAAAMLLDPFGCSIGLHQAHPHSAQAVQKLPGAASQQPEPMPGE</sequence>
<dbReference type="InterPro" id="IPR029068">
    <property type="entry name" value="Glyas_Bleomycin-R_OHBP_Dase"/>
</dbReference>
<dbReference type="PROSITE" id="PS51819">
    <property type="entry name" value="VOC"/>
    <property type="match status" value="1"/>
</dbReference>
<dbReference type="Gene3D" id="3.10.180.10">
    <property type="entry name" value="2,3-Dihydroxybiphenyl 1,2-Dioxygenase, domain 1"/>
    <property type="match status" value="1"/>
</dbReference>
<dbReference type="AlphaFoldDB" id="A0A5A7MEU6"/>
<dbReference type="InterPro" id="IPR037523">
    <property type="entry name" value="VOC_core"/>
</dbReference>
<feature type="region of interest" description="Disordered" evidence="1">
    <location>
        <begin position="122"/>
        <end position="141"/>
    </location>
</feature>
<dbReference type="RefSeq" id="WP_149355605.1">
    <property type="nucleotide sequence ID" value="NZ_BKBW01000004.1"/>
</dbReference>
<dbReference type="Proteomes" id="UP000323105">
    <property type="component" value="Unassembled WGS sequence"/>
</dbReference>
<organism evidence="3 4">
    <name type="scientific">Comamonas testosteroni</name>
    <name type="common">Pseudomonas testosteroni</name>
    <dbReference type="NCBI Taxonomy" id="285"/>
    <lineage>
        <taxon>Bacteria</taxon>
        <taxon>Pseudomonadati</taxon>
        <taxon>Pseudomonadota</taxon>
        <taxon>Betaproteobacteria</taxon>
        <taxon>Burkholderiales</taxon>
        <taxon>Comamonadaceae</taxon>
        <taxon>Comamonas</taxon>
    </lineage>
</organism>
<evidence type="ECO:0000259" key="2">
    <source>
        <dbReference type="PROSITE" id="PS51819"/>
    </source>
</evidence>
<proteinExistence type="predicted"/>
<evidence type="ECO:0000313" key="4">
    <source>
        <dbReference type="Proteomes" id="UP000323105"/>
    </source>
</evidence>
<comment type="caution">
    <text evidence="3">The sequence shown here is derived from an EMBL/GenBank/DDBJ whole genome shotgun (WGS) entry which is preliminary data.</text>
</comment>
<dbReference type="Pfam" id="PF00903">
    <property type="entry name" value="Glyoxalase"/>
    <property type="match status" value="1"/>
</dbReference>
<evidence type="ECO:0000256" key="1">
    <source>
        <dbReference type="SAM" id="MobiDB-lite"/>
    </source>
</evidence>
<name>A0A5A7MEU6_COMTE</name>
<evidence type="ECO:0000313" key="3">
    <source>
        <dbReference type="EMBL" id="GEQ75404.1"/>
    </source>
</evidence>
<gene>
    <name evidence="3" type="ORF">CTTA_2409</name>
</gene>
<feature type="domain" description="VOC" evidence="2">
    <location>
        <begin position="5"/>
        <end position="116"/>
    </location>
</feature>
<accession>A0A5A7MEU6</accession>
<dbReference type="SUPFAM" id="SSF54593">
    <property type="entry name" value="Glyoxalase/Bleomycin resistance protein/Dihydroxybiphenyl dioxygenase"/>
    <property type="match status" value="1"/>
</dbReference>